<feature type="region of interest" description="Disordered" evidence="1">
    <location>
        <begin position="32"/>
        <end position="60"/>
    </location>
</feature>
<evidence type="ECO:0000256" key="1">
    <source>
        <dbReference type="SAM" id="MobiDB-lite"/>
    </source>
</evidence>
<accession>A0AAD4CEF4</accession>
<dbReference type="EMBL" id="VCAU01000107">
    <property type="protein sequence ID" value="KAF9884976.1"/>
    <property type="molecule type" value="Genomic_DNA"/>
</dbReference>
<keyword evidence="3" id="KW-1185">Reference proteome</keyword>
<protein>
    <submittedName>
        <fullName evidence="2">Uncharacterized protein</fullName>
    </submittedName>
</protein>
<organism evidence="2 3">
    <name type="scientific">Aspergillus nanangensis</name>
    <dbReference type="NCBI Taxonomy" id="2582783"/>
    <lineage>
        <taxon>Eukaryota</taxon>
        <taxon>Fungi</taxon>
        <taxon>Dikarya</taxon>
        <taxon>Ascomycota</taxon>
        <taxon>Pezizomycotina</taxon>
        <taxon>Eurotiomycetes</taxon>
        <taxon>Eurotiomycetidae</taxon>
        <taxon>Eurotiales</taxon>
        <taxon>Aspergillaceae</taxon>
        <taxon>Aspergillus</taxon>
        <taxon>Aspergillus subgen. Circumdati</taxon>
    </lineage>
</organism>
<comment type="caution">
    <text evidence="2">The sequence shown here is derived from an EMBL/GenBank/DDBJ whole genome shotgun (WGS) entry which is preliminary data.</text>
</comment>
<evidence type="ECO:0000313" key="2">
    <source>
        <dbReference type="EMBL" id="KAF9884976.1"/>
    </source>
</evidence>
<proteinExistence type="predicted"/>
<dbReference type="Proteomes" id="UP001194746">
    <property type="component" value="Unassembled WGS sequence"/>
</dbReference>
<gene>
    <name evidence="2" type="ORF">FE257_000886</name>
</gene>
<dbReference type="AlphaFoldDB" id="A0AAD4CEF4"/>
<reference evidence="2" key="2">
    <citation type="submission" date="2020-02" db="EMBL/GenBank/DDBJ databases">
        <authorList>
            <person name="Gilchrist C.L.M."/>
            <person name="Chooi Y.-H."/>
        </authorList>
    </citation>
    <scope>NUCLEOTIDE SEQUENCE</scope>
    <source>
        <strain evidence="2">MST-FP2251</strain>
    </source>
</reference>
<name>A0AAD4CEF4_ASPNN</name>
<evidence type="ECO:0000313" key="3">
    <source>
        <dbReference type="Proteomes" id="UP001194746"/>
    </source>
</evidence>
<reference evidence="2" key="1">
    <citation type="journal article" date="2019" name="Beilstein J. Org. Chem.">
        <title>Nanangenines: drimane sesquiterpenoids as the dominant metabolite cohort of a novel Australian fungus, Aspergillus nanangensis.</title>
        <authorList>
            <person name="Lacey H.J."/>
            <person name="Gilchrist C.L.M."/>
            <person name="Crombie A."/>
            <person name="Kalaitzis J.A."/>
            <person name="Vuong D."/>
            <person name="Rutledge P.J."/>
            <person name="Turner P."/>
            <person name="Pitt J.I."/>
            <person name="Lacey E."/>
            <person name="Chooi Y.H."/>
            <person name="Piggott A.M."/>
        </authorList>
    </citation>
    <scope>NUCLEOTIDE SEQUENCE</scope>
    <source>
        <strain evidence="2">MST-FP2251</strain>
    </source>
</reference>
<sequence>MTSQRKSHVFRVTGLSRALPDEDLQTALQQTLSDNFVDDEPRALQSAETRKGWSRSVNEH</sequence>